<dbReference type="PANTHER" id="PTHR42923">
    <property type="entry name" value="PROTOPORPHYRINOGEN OXIDASE"/>
    <property type="match status" value="1"/>
</dbReference>
<evidence type="ECO:0000259" key="2">
    <source>
        <dbReference type="Pfam" id="PF01593"/>
    </source>
</evidence>
<sequence length="520" mass="52760">MRPVVIGGGFAGLVAAYELARAGHRPLVLEARGYTGGLIAALPVAGTDILADIGAESFATRGGAVAGLAADLGLSVAPPAGRSWVLAADGTPIRIPAGILGIPGYLDPPGTTGIDDDLRAALTTDELARALEDLTMGGDIGADCTDLASFVTARLGEAVLTKLVAPVAGGIHSAPPSSLAIDVVAPGLRAATRKYGSLMRAVTALRQLPTPPPIVAQVVGGMHLLTSALAREIVAAGGEIRTRTGVLGLRRGAPQQGAGRDDRGEAWLLDVAEMAPARGPHLEPAGPTRELAADRVIVACSGPHALRLLAGALDIEPWDMPEGSPIAHLTMLLRAPALDAAPRGSGMLVTKGAHSAAGAPVGAKALTHMSEKWPWLGEALRAQLGPHHHLVRLSYGRHGEPYPQPSVPAALADLAAMTGADLAASDVLAHRLIRWDGTLAPPTPQHRANVSALTKRLAAIPSLAATGAWLAGSGLAAILPHARSAAASLGAPTPVDAATPVDAPTPTSPAPHNARSPRHD</sequence>
<dbReference type="Gene3D" id="1.10.3110.10">
    <property type="entry name" value="protoporphyrinogen ix oxidase, domain 3"/>
    <property type="match status" value="1"/>
</dbReference>
<dbReference type="Gene3D" id="3.50.50.60">
    <property type="entry name" value="FAD/NAD(P)-binding domain"/>
    <property type="match status" value="1"/>
</dbReference>
<dbReference type="AlphaFoldDB" id="A0A1H4BM98"/>
<organism evidence="3 4">
    <name type="scientific">Bowdeniella nasicola</name>
    <dbReference type="NCBI Taxonomy" id="208480"/>
    <lineage>
        <taxon>Bacteria</taxon>
        <taxon>Bacillati</taxon>
        <taxon>Actinomycetota</taxon>
        <taxon>Actinomycetes</taxon>
        <taxon>Actinomycetales</taxon>
        <taxon>Actinomycetaceae</taxon>
        <taxon>Bowdeniella</taxon>
    </lineage>
</organism>
<name>A0A1H4BM98_9ACTO</name>
<dbReference type="SUPFAM" id="SSF51905">
    <property type="entry name" value="FAD/NAD(P)-binding domain"/>
    <property type="match status" value="1"/>
</dbReference>
<dbReference type="SUPFAM" id="SSF54373">
    <property type="entry name" value="FAD-linked reductases, C-terminal domain"/>
    <property type="match status" value="1"/>
</dbReference>
<evidence type="ECO:0000256" key="1">
    <source>
        <dbReference type="SAM" id="MobiDB-lite"/>
    </source>
</evidence>
<proteinExistence type="predicted"/>
<dbReference type="RefSeq" id="WP_092564913.1">
    <property type="nucleotide sequence ID" value="NZ_FNQV01000010.1"/>
</dbReference>
<evidence type="ECO:0000313" key="3">
    <source>
        <dbReference type="EMBL" id="SEA49251.1"/>
    </source>
</evidence>
<accession>A0A1H4BM98</accession>
<dbReference type="OrthoDB" id="3450553at2"/>
<evidence type="ECO:0000313" key="4">
    <source>
        <dbReference type="Proteomes" id="UP000199288"/>
    </source>
</evidence>
<dbReference type="InterPro" id="IPR050464">
    <property type="entry name" value="Zeta_carotene_desat/Oxidored"/>
</dbReference>
<dbReference type="PANTHER" id="PTHR42923:SF3">
    <property type="entry name" value="PROTOPORPHYRINOGEN OXIDASE"/>
    <property type="match status" value="1"/>
</dbReference>
<protein>
    <submittedName>
        <fullName evidence="3">Oxygen-dependent protoporphyrinogen oxidase</fullName>
    </submittedName>
</protein>
<dbReference type="InterPro" id="IPR036188">
    <property type="entry name" value="FAD/NAD-bd_sf"/>
</dbReference>
<gene>
    <name evidence="3" type="ORF">SAMN02910418_01711</name>
</gene>
<feature type="region of interest" description="Disordered" evidence="1">
    <location>
        <begin position="491"/>
        <end position="520"/>
    </location>
</feature>
<keyword evidence="4" id="KW-1185">Reference proteome</keyword>
<reference evidence="4" key="1">
    <citation type="submission" date="2016-10" db="EMBL/GenBank/DDBJ databases">
        <authorList>
            <person name="Varghese N."/>
            <person name="Submissions S."/>
        </authorList>
    </citation>
    <scope>NUCLEOTIDE SEQUENCE [LARGE SCALE GENOMIC DNA]</scope>
    <source>
        <strain evidence="4">KPR-1</strain>
    </source>
</reference>
<dbReference type="Pfam" id="PF01593">
    <property type="entry name" value="Amino_oxidase"/>
    <property type="match status" value="1"/>
</dbReference>
<dbReference type="Gene3D" id="3.90.660.20">
    <property type="entry name" value="Protoporphyrinogen oxidase, mitochondrial, domain 2"/>
    <property type="match status" value="1"/>
</dbReference>
<feature type="domain" description="Amine oxidase" evidence="2">
    <location>
        <begin position="10"/>
        <end position="306"/>
    </location>
</feature>
<dbReference type="Proteomes" id="UP000199288">
    <property type="component" value="Unassembled WGS sequence"/>
</dbReference>
<dbReference type="GO" id="GO:0016491">
    <property type="term" value="F:oxidoreductase activity"/>
    <property type="evidence" value="ECO:0007669"/>
    <property type="project" value="InterPro"/>
</dbReference>
<dbReference type="EMBL" id="FNQV01000010">
    <property type="protein sequence ID" value="SEA49251.1"/>
    <property type="molecule type" value="Genomic_DNA"/>
</dbReference>
<dbReference type="InterPro" id="IPR002937">
    <property type="entry name" value="Amino_oxidase"/>
</dbReference>